<evidence type="ECO:0000313" key="1">
    <source>
        <dbReference type="EMBL" id="RBL88114.1"/>
    </source>
</evidence>
<dbReference type="Gene3D" id="2.60.130.10">
    <property type="entry name" value="Aromatic compound dioxygenase"/>
    <property type="match status" value="1"/>
</dbReference>
<accession>A0A365XQV8</accession>
<sequence length="238" mass="26008">MERKNFLRSLAVTAISAPVLLEACKKDSAEQAATAASTRNAKTEAACVPTDYDMDGPYPLYNSRGSAINRVNITDNKPGLPLNIDIKVQSVNNGCAPVTNARVDIWQCDKDGYYSGYVNNGYLGVQNNTGRLFGRGLQYTNNTGLVHFLSIYPGWYPGRCTHLHAQVFIGTYLYLTTQIAFPDAINAAVYNTPLYIAHGQNPTTNYLDTIINDSLATELATVTPNSNGGYNLFHVINI</sequence>
<organism evidence="1 2">
    <name type="scientific">Chitinophaga flava</name>
    <dbReference type="NCBI Taxonomy" id="2259036"/>
    <lineage>
        <taxon>Bacteria</taxon>
        <taxon>Pseudomonadati</taxon>
        <taxon>Bacteroidota</taxon>
        <taxon>Chitinophagia</taxon>
        <taxon>Chitinophagales</taxon>
        <taxon>Chitinophagaceae</taxon>
        <taxon>Chitinophaga</taxon>
    </lineage>
</organism>
<dbReference type="InterPro" id="IPR015889">
    <property type="entry name" value="Intradiol_dOase_core"/>
</dbReference>
<dbReference type="AlphaFoldDB" id="A0A365XQV8"/>
<dbReference type="OrthoDB" id="9800887at2"/>
<dbReference type="GO" id="GO:0016702">
    <property type="term" value="F:oxidoreductase activity, acting on single donors with incorporation of molecular oxygen, incorporation of two atoms of oxygen"/>
    <property type="evidence" value="ECO:0007669"/>
    <property type="project" value="InterPro"/>
</dbReference>
<protein>
    <submittedName>
        <fullName evidence="1">Intradiol ring-cleavage dioxygenase</fullName>
    </submittedName>
</protein>
<gene>
    <name evidence="1" type="ORF">DF182_31835</name>
</gene>
<dbReference type="SUPFAM" id="SSF49482">
    <property type="entry name" value="Aromatic compound dioxygenase"/>
    <property type="match status" value="1"/>
</dbReference>
<dbReference type="RefSeq" id="WP_113619941.1">
    <property type="nucleotide sequence ID" value="NZ_QFFJ01000003.1"/>
</dbReference>
<evidence type="ECO:0000313" key="2">
    <source>
        <dbReference type="Proteomes" id="UP000253410"/>
    </source>
</evidence>
<comment type="caution">
    <text evidence="1">The sequence shown here is derived from an EMBL/GenBank/DDBJ whole genome shotgun (WGS) entry which is preliminary data.</text>
</comment>
<keyword evidence="1" id="KW-0560">Oxidoreductase</keyword>
<keyword evidence="1" id="KW-0223">Dioxygenase</keyword>
<dbReference type="Proteomes" id="UP000253410">
    <property type="component" value="Unassembled WGS sequence"/>
</dbReference>
<name>A0A365XQV8_9BACT</name>
<dbReference type="PANTHER" id="PTHR34315:SF1">
    <property type="entry name" value="INTRADIOL RING-CLEAVAGE DIOXYGENASES DOMAIN-CONTAINING PROTEIN-RELATED"/>
    <property type="match status" value="1"/>
</dbReference>
<dbReference type="PANTHER" id="PTHR34315">
    <property type="match status" value="1"/>
</dbReference>
<proteinExistence type="predicted"/>
<dbReference type="EMBL" id="QFFJ01000003">
    <property type="protein sequence ID" value="RBL88114.1"/>
    <property type="molecule type" value="Genomic_DNA"/>
</dbReference>
<dbReference type="GO" id="GO:0005506">
    <property type="term" value="F:iron ion binding"/>
    <property type="evidence" value="ECO:0007669"/>
    <property type="project" value="InterPro"/>
</dbReference>
<keyword evidence="2" id="KW-1185">Reference proteome</keyword>
<reference evidence="1 2" key="1">
    <citation type="submission" date="2018-05" db="EMBL/GenBank/DDBJ databases">
        <title>Chitinophaga sp. K3CV102501T nov., isolated from isolated from a monsoon evergreen broad-leaved forest soil.</title>
        <authorList>
            <person name="Lv Y."/>
        </authorList>
    </citation>
    <scope>NUCLEOTIDE SEQUENCE [LARGE SCALE GENOMIC DNA]</scope>
    <source>
        <strain evidence="1 2">GDMCC 1.1325</strain>
    </source>
</reference>